<organism evidence="3 4">
    <name type="scientific">Pyricularia oryzae</name>
    <name type="common">Rice blast fungus</name>
    <name type="synonym">Magnaporthe oryzae</name>
    <dbReference type="NCBI Taxonomy" id="318829"/>
    <lineage>
        <taxon>Eukaryota</taxon>
        <taxon>Fungi</taxon>
        <taxon>Dikarya</taxon>
        <taxon>Ascomycota</taxon>
        <taxon>Pezizomycotina</taxon>
        <taxon>Sordariomycetes</taxon>
        <taxon>Sordariomycetidae</taxon>
        <taxon>Magnaporthales</taxon>
        <taxon>Pyriculariaceae</taxon>
        <taxon>Pyricularia</taxon>
    </lineage>
</organism>
<gene>
    <name evidence="3" type="ORF">PoMZ_09642</name>
</gene>
<dbReference type="Proteomes" id="UP000294847">
    <property type="component" value="Chromosome 1"/>
</dbReference>
<name>A0A4P7MXX1_PYROR</name>
<feature type="compositionally biased region" description="Low complexity" evidence="1">
    <location>
        <begin position="203"/>
        <end position="212"/>
    </location>
</feature>
<feature type="signal peptide" evidence="2">
    <location>
        <begin position="1"/>
        <end position="19"/>
    </location>
</feature>
<dbReference type="PANTHER" id="PTHR34883">
    <property type="entry name" value="SERINE-RICH PROTEIN, PUTATIVE-RELATED-RELATED"/>
    <property type="match status" value="1"/>
</dbReference>
<dbReference type="AlphaFoldDB" id="A0A4P7MXX1"/>
<feature type="chain" id="PRO_5043579611" evidence="2">
    <location>
        <begin position="20"/>
        <end position="235"/>
    </location>
</feature>
<dbReference type="OMA" id="CQNGMVM"/>
<dbReference type="EMBL" id="CP034204">
    <property type="protein sequence ID" value="QBZ53952.1"/>
    <property type="molecule type" value="Genomic_DNA"/>
</dbReference>
<accession>A0A4P7MXX1</accession>
<protein>
    <submittedName>
        <fullName evidence="3">Uncharacterized protein</fullName>
    </submittedName>
</protein>
<sequence>MQFATVALAALAMFTGVDAQQVHAVRVGQNGTIFSPNKITARTGDMVQFMFMGGNHTVTQSPFDDPCQPISKTMKNVTGVHTGFVPFAASAAMGKIPVYTIRVNNTNPIWLYCATGPHCKNGMVMVINEPTNPQRSLAEYKKAASQITGAAGVPGGPSGGQSGTTPSTGGTGGGSTGGNGSTGGTGSGTGTGSGGSTPGGSAPGASGSPAPVPAAGSMVAPSLGLIALAAFSYLL</sequence>
<feature type="compositionally biased region" description="Gly residues" evidence="1">
    <location>
        <begin position="169"/>
        <end position="202"/>
    </location>
</feature>
<dbReference type="PANTHER" id="PTHR34883:SF17">
    <property type="entry name" value="CUPREDOXIN"/>
    <property type="match status" value="1"/>
</dbReference>
<dbReference type="CDD" id="cd00920">
    <property type="entry name" value="Cupredoxin"/>
    <property type="match status" value="1"/>
</dbReference>
<dbReference type="InterPro" id="IPR008972">
    <property type="entry name" value="Cupredoxin"/>
</dbReference>
<proteinExistence type="predicted"/>
<evidence type="ECO:0000256" key="2">
    <source>
        <dbReference type="SAM" id="SignalP"/>
    </source>
</evidence>
<dbReference type="Gene3D" id="2.60.40.420">
    <property type="entry name" value="Cupredoxins - blue copper proteins"/>
    <property type="match status" value="1"/>
</dbReference>
<dbReference type="SUPFAM" id="SSF49503">
    <property type="entry name" value="Cupredoxins"/>
    <property type="match status" value="1"/>
</dbReference>
<evidence type="ECO:0000256" key="1">
    <source>
        <dbReference type="SAM" id="MobiDB-lite"/>
    </source>
</evidence>
<feature type="region of interest" description="Disordered" evidence="1">
    <location>
        <begin position="148"/>
        <end position="212"/>
    </location>
</feature>
<reference evidence="3 4" key="1">
    <citation type="journal article" date="2019" name="Mol. Biol. Evol.">
        <title>Blast fungal genomes show frequent chromosomal changes, gene gains and losses, and effector gene turnover.</title>
        <authorList>
            <person name="Gomez Luciano L.B."/>
            <person name="Jason Tsai I."/>
            <person name="Chuma I."/>
            <person name="Tosa Y."/>
            <person name="Chen Y.H."/>
            <person name="Li J.Y."/>
            <person name="Li M.Y."/>
            <person name="Jade Lu M.Y."/>
            <person name="Nakayashiki H."/>
            <person name="Li W.H."/>
        </authorList>
    </citation>
    <scope>NUCLEOTIDE SEQUENCE [LARGE SCALE GENOMIC DNA]</scope>
    <source>
        <strain evidence="3">MZ5-1-6</strain>
    </source>
</reference>
<keyword evidence="2" id="KW-0732">Signal</keyword>
<dbReference type="InterPro" id="IPR052953">
    <property type="entry name" value="Ser-rich/MCO-related"/>
</dbReference>
<feature type="compositionally biased region" description="Gly residues" evidence="1">
    <location>
        <begin position="152"/>
        <end position="162"/>
    </location>
</feature>
<evidence type="ECO:0000313" key="3">
    <source>
        <dbReference type="EMBL" id="QBZ53952.1"/>
    </source>
</evidence>
<evidence type="ECO:0000313" key="4">
    <source>
        <dbReference type="Proteomes" id="UP000294847"/>
    </source>
</evidence>
<dbReference type="VEuPathDB" id="FungiDB:M_BR32_EuGene_00082541"/>